<dbReference type="AlphaFoldDB" id="A0A1A2E9C6"/>
<protein>
    <submittedName>
        <fullName evidence="1">Anti-sigma factor</fullName>
    </submittedName>
</protein>
<dbReference type="OrthoDB" id="3694612at2"/>
<proteinExistence type="predicted"/>
<dbReference type="Gene3D" id="3.30.565.10">
    <property type="entry name" value="Histidine kinase-like ATPase, C-terminal domain"/>
    <property type="match status" value="1"/>
</dbReference>
<dbReference type="InterPro" id="IPR036890">
    <property type="entry name" value="HATPase_C_sf"/>
</dbReference>
<gene>
    <name evidence="1" type="ORF">A5771_16445</name>
</gene>
<dbReference type="EMBL" id="LZIN01000087">
    <property type="protein sequence ID" value="OBG01717.1"/>
    <property type="molecule type" value="Genomic_DNA"/>
</dbReference>
<reference evidence="2" key="1">
    <citation type="submission" date="2016-06" db="EMBL/GenBank/DDBJ databases">
        <authorList>
            <person name="Sutton G."/>
            <person name="Brinkac L."/>
            <person name="Sanka R."/>
            <person name="Adams M."/>
            <person name="Lau E."/>
            <person name="Mehaffy C."/>
            <person name="Tameris M."/>
            <person name="Hatherill M."/>
            <person name="Hanekom W."/>
            <person name="Mahomed H."/>
            <person name="Mcshane H."/>
        </authorList>
    </citation>
    <scope>NUCLEOTIDE SEQUENCE [LARGE SCALE GENOMIC DNA]</scope>
    <source>
        <strain evidence="2">852014-51077_SCH5608930-a</strain>
    </source>
</reference>
<comment type="caution">
    <text evidence="1">The sequence shown here is derived from an EMBL/GenBank/DDBJ whole genome shotgun (WGS) entry which is preliminary data.</text>
</comment>
<sequence length="145" mass="15447">MTEIHSDRTSRSCSERAVELRVTPRLESLAVVRMLVGAIATYEDLNVDTVADLRLAIDELCTQLIRCAAAGATLKVVIDPQDDAVTVEASAAGGAADVLTPGSFSWHVLTSLVDDVQTFRDGPQSDGAGEVFGVTLTTRRAETRT</sequence>
<evidence type="ECO:0000313" key="2">
    <source>
        <dbReference type="Proteomes" id="UP000093985"/>
    </source>
</evidence>
<name>A0A1A2E9C6_MYCSD</name>
<dbReference type="RefSeq" id="WP_064856566.1">
    <property type="nucleotide sequence ID" value="NZ_LZIM01000005.1"/>
</dbReference>
<organism evidence="1 2">
    <name type="scientific">Mycolicibacter sinensis (strain JDM601)</name>
    <name type="common">Mycobacterium sinense</name>
    <dbReference type="NCBI Taxonomy" id="875328"/>
    <lineage>
        <taxon>Bacteria</taxon>
        <taxon>Bacillati</taxon>
        <taxon>Actinomycetota</taxon>
        <taxon>Actinomycetes</taxon>
        <taxon>Mycobacteriales</taxon>
        <taxon>Mycobacteriaceae</taxon>
        <taxon>Mycolicibacter</taxon>
    </lineage>
</organism>
<accession>A0A1A2E9C6</accession>
<evidence type="ECO:0000313" key="1">
    <source>
        <dbReference type="EMBL" id="OBG01717.1"/>
    </source>
</evidence>
<dbReference type="Proteomes" id="UP000093985">
    <property type="component" value="Unassembled WGS sequence"/>
</dbReference>